<evidence type="ECO:0000313" key="3">
    <source>
        <dbReference type="EMBL" id="CAF3551791.1"/>
    </source>
</evidence>
<keyword evidence="1" id="KW-0175">Coiled coil</keyword>
<sequence length="412" mass="48980">MWQCTRDQLNKNSTLLDRSLKSDHLNKIEQDRLDLQRSLIQTSSQFDQVESEKHGLTVALDELRRKFDVEKQNLLDELDLLRQAKSTFEREKLLRDQELRQIRDRSHVESDELKSSRTKIRALEQQLEKQINQNKDLNDEARHYKLESTTLKRSLNDYELTSRERDRLQDHAAELEKELNSLRQALKSHDTLYNEAQFLRNKLADEKSALMKEVSRLENLTKEYERDLDQLRYTVRERTDALQSKDKELAVLRKKEQSFLHSIETLQNKLDIEATRNKDLDGQLHQLQRQLNIEVQNANTAKRELTEYELRHIHLQDEINIVQREKDHLTVHINALQQKLANEEDLSNGLRIEIQELEDRVKEIDRLKSLEDLIQTQRWDDISQMAHTMQSVSRNMARATSPTSIRKRVELQ</sequence>
<feature type="coiled-coil region" evidence="1">
    <location>
        <begin position="46"/>
        <end position="234"/>
    </location>
</feature>
<dbReference type="EMBL" id="CAJNYU010002424">
    <property type="protein sequence ID" value="CAF3551791.1"/>
    <property type="molecule type" value="Genomic_DNA"/>
</dbReference>
<evidence type="ECO:0000313" key="5">
    <source>
        <dbReference type="Proteomes" id="UP000663869"/>
    </source>
</evidence>
<comment type="caution">
    <text evidence="3">The sequence shown here is derived from an EMBL/GenBank/DDBJ whole genome shotgun (WGS) entry which is preliminary data.</text>
</comment>
<protein>
    <submittedName>
        <fullName evidence="3">Uncharacterized protein</fullName>
    </submittedName>
</protein>
<evidence type="ECO:0000313" key="4">
    <source>
        <dbReference type="EMBL" id="CAF4389189.1"/>
    </source>
</evidence>
<dbReference type="Proteomes" id="UP000663869">
    <property type="component" value="Unassembled WGS sequence"/>
</dbReference>
<organism evidence="3 5">
    <name type="scientific">Rotaria socialis</name>
    <dbReference type="NCBI Taxonomy" id="392032"/>
    <lineage>
        <taxon>Eukaryota</taxon>
        <taxon>Metazoa</taxon>
        <taxon>Spiralia</taxon>
        <taxon>Gnathifera</taxon>
        <taxon>Rotifera</taxon>
        <taxon>Eurotatoria</taxon>
        <taxon>Bdelloidea</taxon>
        <taxon>Philodinida</taxon>
        <taxon>Philodinidae</taxon>
        <taxon>Rotaria</taxon>
    </lineage>
</organism>
<evidence type="ECO:0000256" key="1">
    <source>
        <dbReference type="SAM" id="Coils"/>
    </source>
</evidence>
<evidence type="ECO:0000256" key="2">
    <source>
        <dbReference type="SAM" id="MobiDB-lite"/>
    </source>
</evidence>
<reference evidence="3" key="1">
    <citation type="submission" date="2021-02" db="EMBL/GenBank/DDBJ databases">
        <authorList>
            <person name="Nowell W R."/>
        </authorList>
    </citation>
    <scope>NUCLEOTIDE SEQUENCE</scope>
</reference>
<feature type="coiled-coil region" evidence="1">
    <location>
        <begin position="263"/>
        <end position="367"/>
    </location>
</feature>
<gene>
    <name evidence="3" type="ORF">FME351_LOCUS19517</name>
    <name evidence="4" type="ORF">TSG867_LOCUS12149</name>
</gene>
<proteinExistence type="predicted"/>
<dbReference type="EMBL" id="CAJOBQ010000604">
    <property type="protein sequence ID" value="CAF4389189.1"/>
    <property type="molecule type" value="Genomic_DNA"/>
</dbReference>
<dbReference type="AlphaFoldDB" id="A0A818KHJ7"/>
<accession>A0A818KHJ7</accession>
<dbReference type="Proteomes" id="UP000663862">
    <property type="component" value="Unassembled WGS sequence"/>
</dbReference>
<name>A0A818KHJ7_9BILA</name>
<feature type="compositionally biased region" description="Polar residues" evidence="2">
    <location>
        <begin position="392"/>
        <end position="404"/>
    </location>
</feature>
<feature type="region of interest" description="Disordered" evidence="2">
    <location>
        <begin position="392"/>
        <end position="412"/>
    </location>
</feature>